<dbReference type="InterPro" id="IPR002068">
    <property type="entry name" value="A-crystallin/Hsp20_dom"/>
</dbReference>
<dbReference type="Gene3D" id="2.60.40.790">
    <property type="match status" value="1"/>
</dbReference>
<dbReference type="Pfam" id="PF00011">
    <property type="entry name" value="HSP20"/>
    <property type="match status" value="1"/>
</dbReference>
<reference evidence="6 8" key="1">
    <citation type="submission" date="2018-06" db="EMBL/GenBank/DDBJ databases">
        <title>Occurrence of a novel blaKPC-2- and qnrS2- harbouring IncP6 plasmid from Aeromonas taiwanensis isolates recovered from the river sediments.</title>
        <authorList>
            <person name="Zheng B."/>
            <person name="Yu X."/>
            <person name="Xiao Y."/>
        </authorList>
    </citation>
    <scope>NUCLEOTIDE SEQUENCE [LARGE SCALE GENOMIC DNA]</scope>
    <source>
        <strain evidence="5 7">1713</strain>
        <strain evidence="6 8">198</strain>
    </source>
</reference>
<accession>A0A5F0KBY4</accession>
<sequence>MRSIDFSPLYRSAIGFDRLATLIESAASNGNAGYPPYNIEQLGDSDYRISMAVAGFSQEELELSFQENLLTVKGNKQADTERNYLYQGIAERGFERRFQLADYVRVKGADLKNGLLHIDLVREVPEAMKPRKIEING</sequence>
<dbReference type="InterPro" id="IPR037913">
    <property type="entry name" value="ACD_IbpA/B"/>
</dbReference>
<gene>
    <name evidence="5" type="ORF">DRM93_09205</name>
    <name evidence="6" type="ORF">DRM94_09205</name>
</gene>
<name>A0A5F0KBY4_9GAMM</name>
<evidence type="ECO:0000256" key="1">
    <source>
        <dbReference type="ARBA" id="ARBA00023016"/>
    </source>
</evidence>
<proteinExistence type="inferred from homology"/>
<protein>
    <submittedName>
        <fullName evidence="6">Heat-shock protein</fullName>
    </submittedName>
</protein>
<evidence type="ECO:0000259" key="4">
    <source>
        <dbReference type="PROSITE" id="PS01031"/>
    </source>
</evidence>
<evidence type="ECO:0000313" key="6">
    <source>
        <dbReference type="EMBL" id="TFF81194.1"/>
    </source>
</evidence>
<dbReference type="PROSITE" id="PS01031">
    <property type="entry name" value="SHSP"/>
    <property type="match status" value="1"/>
</dbReference>
<evidence type="ECO:0000313" key="8">
    <source>
        <dbReference type="Proteomes" id="UP000297914"/>
    </source>
</evidence>
<keyword evidence="1" id="KW-0346">Stress response</keyword>
<dbReference type="SUPFAM" id="SSF49764">
    <property type="entry name" value="HSP20-like chaperones"/>
    <property type="match status" value="1"/>
</dbReference>
<evidence type="ECO:0000256" key="2">
    <source>
        <dbReference type="PROSITE-ProRule" id="PRU00285"/>
    </source>
</evidence>
<evidence type="ECO:0000256" key="3">
    <source>
        <dbReference type="RuleBase" id="RU003616"/>
    </source>
</evidence>
<dbReference type="OrthoDB" id="6871152at2"/>
<dbReference type="EMBL" id="QORK01000014">
    <property type="protein sequence ID" value="TFF81194.1"/>
    <property type="molecule type" value="Genomic_DNA"/>
</dbReference>
<dbReference type="AlphaFoldDB" id="A0A5F0KBY4"/>
<dbReference type="Proteomes" id="UP000297720">
    <property type="component" value="Unassembled WGS sequence"/>
</dbReference>
<evidence type="ECO:0000313" key="7">
    <source>
        <dbReference type="Proteomes" id="UP000297720"/>
    </source>
</evidence>
<comment type="similarity">
    <text evidence="2 3">Belongs to the small heat shock protein (HSP20) family.</text>
</comment>
<keyword evidence="7" id="KW-1185">Reference proteome</keyword>
<feature type="domain" description="SHSP" evidence="4">
    <location>
        <begin position="28"/>
        <end position="137"/>
    </location>
</feature>
<organism evidence="6 8">
    <name type="scientific">Aeromonas taiwanensis</name>
    <dbReference type="NCBI Taxonomy" id="633417"/>
    <lineage>
        <taxon>Bacteria</taxon>
        <taxon>Pseudomonadati</taxon>
        <taxon>Pseudomonadota</taxon>
        <taxon>Gammaproteobacteria</taxon>
        <taxon>Aeromonadales</taxon>
        <taxon>Aeromonadaceae</taxon>
        <taxon>Aeromonas</taxon>
    </lineage>
</organism>
<dbReference type="EMBL" id="QORL01000014">
    <property type="protein sequence ID" value="TFF76741.1"/>
    <property type="molecule type" value="Genomic_DNA"/>
</dbReference>
<dbReference type="PANTHER" id="PTHR47062:SF1">
    <property type="entry name" value="SMALL HEAT SHOCK PROTEIN IBPA"/>
    <property type="match status" value="1"/>
</dbReference>
<comment type="caution">
    <text evidence="6">The sequence shown here is derived from an EMBL/GenBank/DDBJ whole genome shotgun (WGS) entry which is preliminary data.</text>
</comment>
<dbReference type="Proteomes" id="UP000297914">
    <property type="component" value="Unassembled WGS sequence"/>
</dbReference>
<dbReference type="InterPro" id="IPR008978">
    <property type="entry name" value="HSP20-like_chaperone"/>
</dbReference>
<dbReference type="RefSeq" id="WP_134695587.1">
    <property type="nucleotide sequence ID" value="NZ_QORJ01000049.1"/>
</dbReference>
<dbReference type="PANTHER" id="PTHR47062">
    <property type="match status" value="1"/>
</dbReference>
<evidence type="ECO:0000313" key="5">
    <source>
        <dbReference type="EMBL" id="TFF76741.1"/>
    </source>
</evidence>
<dbReference type="CDD" id="cd06470">
    <property type="entry name" value="ACD_IbpA-B_like"/>
    <property type="match status" value="1"/>
</dbReference>